<evidence type="ECO:0000256" key="1">
    <source>
        <dbReference type="SAM" id="MobiDB-lite"/>
    </source>
</evidence>
<dbReference type="Proteomes" id="UP001054945">
    <property type="component" value="Unassembled WGS sequence"/>
</dbReference>
<comment type="caution">
    <text evidence="2">The sequence shown here is derived from an EMBL/GenBank/DDBJ whole genome shotgun (WGS) entry which is preliminary data.</text>
</comment>
<sequence>MREIYGGRHKSDAPKVKENNNNGVTEEKAKKKYIIMKSRRTVAEGREGGVNSKSFRTSERSNAPNLVTQDEPLLAVIKFVPPQVPKRN</sequence>
<feature type="region of interest" description="Disordered" evidence="1">
    <location>
        <begin position="44"/>
        <end position="67"/>
    </location>
</feature>
<gene>
    <name evidence="2" type="ORF">CEXT_62941</name>
</gene>
<evidence type="ECO:0000313" key="2">
    <source>
        <dbReference type="EMBL" id="GIY96090.1"/>
    </source>
</evidence>
<name>A0AAV4XQB4_CAEEX</name>
<feature type="compositionally biased region" description="Polar residues" evidence="1">
    <location>
        <begin position="51"/>
        <end position="67"/>
    </location>
</feature>
<keyword evidence="3" id="KW-1185">Reference proteome</keyword>
<accession>A0AAV4XQB4</accession>
<dbReference type="AlphaFoldDB" id="A0AAV4XQB4"/>
<dbReference type="EMBL" id="BPLR01000615">
    <property type="protein sequence ID" value="GIY96090.1"/>
    <property type="molecule type" value="Genomic_DNA"/>
</dbReference>
<protein>
    <submittedName>
        <fullName evidence="2">Uncharacterized protein</fullName>
    </submittedName>
</protein>
<evidence type="ECO:0000313" key="3">
    <source>
        <dbReference type="Proteomes" id="UP001054945"/>
    </source>
</evidence>
<reference evidence="2 3" key="1">
    <citation type="submission" date="2021-06" db="EMBL/GenBank/DDBJ databases">
        <title>Caerostris extrusa draft genome.</title>
        <authorList>
            <person name="Kono N."/>
            <person name="Arakawa K."/>
        </authorList>
    </citation>
    <scope>NUCLEOTIDE SEQUENCE [LARGE SCALE GENOMIC DNA]</scope>
</reference>
<feature type="compositionally biased region" description="Basic and acidic residues" evidence="1">
    <location>
        <begin position="1"/>
        <end position="18"/>
    </location>
</feature>
<organism evidence="2 3">
    <name type="scientific">Caerostris extrusa</name>
    <name type="common">Bark spider</name>
    <name type="synonym">Caerostris bankana</name>
    <dbReference type="NCBI Taxonomy" id="172846"/>
    <lineage>
        <taxon>Eukaryota</taxon>
        <taxon>Metazoa</taxon>
        <taxon>Ecdysozoa</taxon>
        <taxon>Arthropoda</taxon>
        <taxon>Chelicerata</taxon>
        <taxon>Arachnida</taxon>
        <taxon>Araneae</taxon>
        <taxon>Araneomorphae</taxon>
        <taxon>Entelegynae</taxon>
        <taxon>Araneoidea</taxon>
        <taxon>Araneidae</taxon>
        <taxon>Caerostris</taxon>
    </lineage>
</organism>
<feature type="region of interest" description="Disordered" evidence="1">
    <location>
        <begin position="1"/>
        <end position="28"/>
    </location>
</feature>
<proteinExistence type="predicted"/>